<proteinExistence type="predicted"/>
<accession>A0A516X589</accession>
<evidence type="ECO:0000313" key="2">
    <source>
        <dbReference type="EMBL" id="QDQ98224.1"/>
    </source>
</evidence>
<organism evidence="2 3">
    <name type="scientific">Tomitella fengzijianii</name>
    <dbReference type="NCBI Taxonomy" id="2597660"/>
    <lineage>
        <taxon>Bacteria</taxon>
        <taxon>Bacillati</taxon>
        <taxon>Actinomycetota</taxon>
        <taxon>Actinomycetes</taxon>
        <taxon>Mycobacteriales</taxon>
        <taxon>Tomitella</taxon>
    </lineage>
</organism>
<dbReference type="AlphaFoldDB" id="A0A516X589"/>
<dbReference type="Proteomes" id="UP000317344">
    <property type="component" value="Chromosome"/>
</dbReference>
<keyword evidence="3" id="KW-1185">Reference proteome</keyword>
<protein>
    <submittedName>
        <fullName evidence="2">Uncharacterized protein</fullName>
    </submittedName>
</protein>
<dbReference type="EMBL" id="CP041765">
    <property type="protein sequence ID" value="QDQ98224.1"/>
    <property type="molecule type" value="Genomic_DNA"/>
</dbReference>
<reference evidence="2 3" key="1">
    <citation type="submission" date="2019-07" db="EMBL/GenBank/DDBJ databases">
        <title>Tomitella cavernea sp. nov., an actinomycete isolated from soil.</title>
        <authorList>
            <person name="Cheng J."/>
        </authorList>
    </citation>
    <scope>NUCLEOTIDE SEQUENCE [LARGE SCALE GENOMIC DNA]</scope>
    <source>
        <strain evidence="2 3">HY188</strain>
    </source>
</reference>
<dbReference type="RefSeq" id="WP_143909631.1">
    <property type="nucleotide sequence ID" value="NZ_CP041765.1"/>
</dbReference>
<dbReference type="OrthoDB" id="4554341at2"/>
<evidence type="ECO:0000313" key="3">
    <source>
        <dbReference type="Proteomes" id="UP000317344"/>
    </source>
</evidence>
<evidence type="ECO:0000256" key="1">
    <source>
        <dbReference type="SAM" id="MobiDB-lite"/>
    </source>
</evidence>
<gene>
    <name evidence="2" type="ORF">FO059_14020</name>
</gene>
<sequence>MAGRHAPGLGGWAKARTFTDPAERAALHRATEEDRRRYMVDAMVPVACERCGTEVLVRKLTAQHTSVQWQDEPAATCPRFAEWAGTGTPTALRDGCPDLDSSIVHSVRAGRVEVPEDEDPEPGQQTR</sequence>
<dbReference type="KEGG" id="toy:FO059_14020"/>
<name>A0A516X589_9ACTN</name>
<reference evidence="2 3" key="2">
    <citation type="submission" date="2019-07" db="EMBL/GenBank/DDBJ databases">
        <authorList>
            <person name="Huang Y."/>
        </authorList>
    </citation>
    <scope>NUCLEOTIDE SEQUENCE [LARGE SCALE GENOMIC DNA]</scope>
    <source>
        <strain evidence="2 3">HY188</strain>
    </source>
</reference>
<feature type="region of interest" description="Disordered" evidence="1">
    <location>
        <begin position="108"/>
        <end position="127"/>
    </location>
</feature>